<dbReference type="Proteomes" id="UP000437131">
    <property type="component" value="Unassembled WGS sequence"/>
</dbReference>
<dbReference type="AlphaFoldDB" id="A0A844GSW7"/>
<organism evidence="1 2">
    <name type="scientific">Cyanobacterium aponinum 0216</name>
    <dbReference type="NCBI Taxonomy" id="2676140"/>
    <lineage>
        <taxon>Bacteria</taxon>
        <taxon>Bacillati</taxon>
        <taxon>Cyanobacteriota</taxon>
        <taxon>Cyanophyceae</taxon>
        <taxon>Oscillatoriophycideae</taxon>
        <taxon>Chroococcales</taxon>
        <taxon>Geminocystaceae</taxon>
        <taxon>Cyanobacterium</taxon>
    </lineage>
</organism>
<comment type="caution">
    <text evidence="1">The sequence shown here is derived from an EMBL/GenBank/DDBJ whole genome shotgun (WGS) entry which is preliminary data.</text>
</comment>
<dbReference type="SUPFAM" id="SSF56784">
    <property type="entry name" value="HAD-like"/>
    <property type="match status" value="1"/>
</dbReference>
<dbReference type="InterPro" id="IPR023198">
    <property type="entry name" value="PGP-like_dom2"/>
</dbReference>
<dbReference type="GO" id="GO:0008967">
    <property type="term" value="F:phosphoglycolate phosphatase activity"/>
    <property type="evidence" value="ECO:0007669"/>
    <property type="project" value="TreeGrafter"/>
</dbReference>
<proteinExistence type="predicted"/>
<sequence>MGEGKIKIKINKNLMSAIVIFDIDGVIRDVTNSYRRALADTVEHFTNNHYRPSMEDIDSLKAEGIWNNDWLGSQELIYRYFEQMGKSRDEINLNYEEIVDFFQRRYRGQNLEQPTSWDGYISSEPLLVSREYFEILDKNNLYWGFFSGATNGSAQYILQRRLGLENPVLVAMDDAPSKPDPTGLFLAVNLLEEKLSLDNSLPVIYLGDTVADIITVMKAKEIKPEREWIAVGVLPPHVSNDNEKGDKYRQQLIDSGASFVVNQITNFYDF</sequence>
<evidence type="ECO:0000313" key="2">
    <source>
        <dbReference type="Proteomes" id="UP000437131"/>
    </source>
</evidence>
<dbReference type="GO" id="GO:0006281">
    <property type="term" value="P:DNA repair"/>
    <property type="evidence" value="ECO:0007669"/>
    <property type="project" value="TreeGrafter"/>
</dbReference>
<dbReference type="PANTHER" id="PTHR43434">
    <property type="entry name" value="PHOSPHOGLYCOLATE PHOSPHATASE"/>
    <property type="match status" value="1"/>
</dbReference>
<reference evidence="1 2" key="1">
    <citation type="submission" date="2019-11" db="EMBL/GenBank/DDBJ databases">
        <title>Isolation of a new High Light Tolerant Cyanobacteria.</title>
        <authorList>
            <person name="Dobson Z."/>
            <person name="Vaughn N."/>
            <person name="Vaughn M."/>
            <person name="Fromme P."/>
            <person name="Mazor Y."/>
        </authorList>
    </citation>
    <scope>NUCLEOTIDE SEQUENCE [LARGE SCALE GENOMIC DNA]</scope>
    <source>
        <strain evidence="1 2">0216</strain>
    </source>
</reference>
<protein>
    <submittedName>
        <fullName evidence="1">TIGR01548 family HAD-type hydrolase</fullName>
    </submittedName>
</protein>
<dbReference type="InterPro" id="IPR023214">
    <property type="entry name" value="HAD_sf"/>
</dbReference>
<dbReference type="NCBIfam" id="TIGR01548">
    <property type="entry name" value="HAD-SF-IA-hyp1"/>
    <property type="match status" value="1"/>
</dbReference>
<keyword evidence="1" id="KW-0378">Hydrolase</keyword>
<dbReference type="EMBL" id="WMIA01000003">
    <property type="protein sequence ID" value="MTF38151.1"/>
    <property type="molecule type" value="Genomic_DNA"/>
</dbReference>
<dbReference type="InterPro" id="IPR006438">
    <property type="entry name" value="HAD-SF_TIGR01548"/>
</dbReference>
<accession>A0A844GSW7</accession>
<name>A0A844GSW7_9CHRO</name>
<dbReference type="CDD" id="cd01427">
    <property type="entry name" value="HAD_like"/>
    <property type="match status" value="1"/>
</dbReference>
<dbReference type="InterPro" id="IPR036412">
    <property type="entry name" value="HAD-like_sf"/>
</dbReference>
<gene>
    <name evidence="1" type="ORF">GGC33_04350</name>
</gene>
<dbReference type="Gene3D" id="3.40.50.1000">
    <property type="entry name" value="HAD superfamily/HAD-like"/>
    <property type="match status" value="1"/>
</dbReference>
<evidence type="ECO:0000313" key="1">
    <source>
        <dbReference type="EMBL" id="MTF38151.1"/>
    </source>
</evidence>
<dbReference type="Pfam" id="PF00702">
    <property type="entry name" value="Hydrolase"/>
    <property type="match status" value="1"/>
</dbReference>
<dbReference type="InterPro" id="IPR050155">
    <property type="entry name" value="HAD-like_hydrolase_sf"/>
</dbReference>
<dbReference type="Gene3D" id="1.10.150.240">
    <property type="entry name" value="Putative phosphatase, domain 2"/>
    <property type="match status" value="1"/>
</dbReference>
<dbReference type="PANTHER" id="PTHR43434:SF1">
    <property type="entry name" value="PHOSPHOGLYCOLATE PHOSPHATASE"/>
    <property type="match status" value="1"/>
</dbReference>